<dbReference type="InterPro" id="IPR057234">
    <property type="entry name" value="DUF7912"/>
</dbReference>
<dbReference type="GO" id="GO:0042274">
    <property type="term" value="P:ribosomal small subunit biogenesis"/>
    <property type="evidence" value="ECO:0007669"/>
    <property type="project" value="InterPro"/>
</dbReference>
<dbReference type="InterPro" id="IPR003728">
    <property type="entry name" value="Ribosome_maturation_RimP"/>
</dbReference>
<evidence type="ECO:0000313" key="2">
    <source>
        <dbReference type="EnsemblPlants" id="AUR62007902-RA:cds"/>
    </source>
</evidence>
<dbReference type="Gramene" id="AUR62007902-RA">
    <property type="protein sequence ID" value="AUR62007902-RA:cds"/>
    <property type="gene ID" value="AUR62007902"/>
</dbReference>
<protein>
    <recommendedName>
        <fullName evidence="1">DUF7912 domain-containing protein</fullName>
    </recommendedName>
</protein>
<organism evidence="2 3">
    <name type="scientific">Chenopodium quinoa</name>
    <name type="common">Quinoa</name>
    <dbReference type="NCBI Taxonomy" id="63459"/>
    <lineage>
        <taxon>Eukaryota</taxon>
        <taxon>Viridiplantae</taxon>
        <taxon>Streptophyta</taxon>
        <taxon>Embryophyta</taxon>
        <taxon>Tracheophyta</taxon>
        <taxon>Spermatophyta</taxon>
        <taxon>Magnoliopsida</taxon>
        <taxon>eudicotyledons</taxon>
        <taxon>Gunneridae</taxon>
        <taxon>Pentapetalae</taxon>
        <taxon>Caryophyllales</taxon>
        <taxon>Chenopodiaceae</taxon>
        <taxon>Chenopodioideae</taxon>
        <taxon>Atripliceae</taxon>
        <taxon>Chenopodium</taxon>
    </lineage>
</organism>
<reference evidence="2" key="1">
    <citation type="journal article" date="2017" name="Nature">
        <title>The genome of Chenopodium quinoa.</title>
        <authorList>
            <person name="Jarvis D.E."/>
            <person name="Ho Y.S."/>
            <person name="Lightfoot D.J."/>
            <person name="Schmoeckel S.M."/>
            <person name="Li B."/>
            <person name="Borm T.J.A."/>
            <person name="Ohyanagi H."/>
            <person name="Mineta K."/>
            <person name="Michell C.T."/>
            <person name="Saber N."/>
            <person name="Kharbatia N.M."/>
            <person name="Rupper R.R."/>
            <person name="Sharp A.R."/>
            <person name="Dally N."/>
            <person name="Boughton B.A."/>
            <person name="Woo Y.H."/>
            <person name="Gao G."/>
            <person name="Schijlen E.G.W.M."/>
            <person name="Guo X."/>
            <person name="Momin A.A."/>
            <person name="Negrao S."/>
            <person name="Al-Babili S."/>
            <person name="Gehring C."/>
            <person name="Roessner U."/>
            <person name="Jung C."/>
            <person name="Murphy K."/>
            <person name="Arold S.T."/>
            <person name="Gojobori T."/>
            <person name="van der Linden C.G."/>
            <person name="van Loo E.N."/>
            <person name="Jellen E.N."/>
            <person name="Maughan P.J."/>
            <person name="Tester M."/>
        </authorList>
    </citation>
    <scope>NUCLEOTIDE SEQUENCE [LARGE SCALE GENOMIC DNA]</scope>
    <source>
        <strain evidence="2">cv. PI 614886</strain>
    </source>
</reference>
<dbReference type="AlphaFoldDB" id="A0A803L7R3"/>
<reference evidence="2" key="2">
    <citation type="submission" date="2021-03" db="UniProtKB">
        <authorList>
            <consortium name="EnsemblPlants"/>
        </authorList>
    </citation>
    <scope>IDENTIFICATION</scope>
</reference>
<proteinExistence type="inferred from homology"/>
<dbReference type="Proteomes" id="UP000596660">
    <property type="component" value="Unplaced"/>
</dbReference>
<dbReference type="PANTHER" id="PTHR34544:SF3">
    <property type="entry name" value="OS07G0155200 PROTEIN"/>
    <property type="match status" value="1"/>
</dbReference>
<evidence type="ECO:0000259" key="1">
    <source>
        <dbReference type="Pfam" id="PF25498"/>
    </source>
</evidence>
<accession>A0A803L7R3</accession>
<sequence length="382" mass="42638">MGGGLHNQGLFLVEEIPLAVLHKANAGSMGGRCSRKPLLTLELLGYCQTDPNIRVQLGFDKITLVENGDNILSKIAFPYTKDQPFIDIKIPSETSGRALIGGLSPRKGQGFQSGIAEFVDLLLTSGYSDRSGRSATFPFLLSCLLGPLDGEISWTGEHPVSILVSYETDQDLVIEDWEEEDDTDPEIGDGGAGGGIVLQNVPWGEKVLSIAREVLLQFDDDIKLYSFKTTPRGYIYIRLDKLSNEYGCPSIELIESYSREYKKHLEEDGFKGEIPNDLALEVSSPGAERLLRIPEDLLRFKDFPMVVSYVEEGTEAKSQEKSGVFLLDSIETETEDCVWKLADVRANRDPASKGRPMSRKRKDWRLKLPYSTLNRVTLYLEY</sequence>
<dbReference type="Pfam" id="PF25498">
    <property type="entry name" value="DUF7912"/>
    <property type="match status" value="1"/>
</dbReference>
<keyword evidence="3" id="KW-1185">Reference proteome</keyword>
<evidence type="ECO:0000313" key="3">
    <source>
        <dbReference type="Proteomes" id="UP000596660"/>
    </source>
</evidence>
<dbReference type="EnsemblPlants" id="AUR62007902-RA">
    <property type="protein sequence ID" value="AUR62007902-RA:cds"/>
    <property type="gene ID" value="AUR62007902"/>
</dbReference>
<dbReference type="PANTHER" id="PTHR34544">
    <property type="entry name" value="OSJNBA0006B20.18 PROTEIN"/>
    <property type="match status" value="1"/>
</dbReference>
<name>A0A803L7R3_CHEQI</name>
<feature type="domain" description="DUF7912" evidence="1">
    <location>
        <begin position="290"/>
        <end position="379"/>
    </location>
</feature>
<dbReference type="HAMAP" id="MF_01077">
    <property type="entry name" value="RimP"/>
    <property type="match status" value="1"/>
</dbReference>